<dbReference type="PANTHER" id="PTHR46797:SF1">
    <property type="entry name" value="METHYLPHOSPHONATE SYNTHASE"/>
    <property type="match status" value="1"/>
</dbReference>
<evidence type="ECO:0000256" key="1">
    <source>
        <dbReference type="ARBA" id="ARBA00023125"/>
    </source>
</evidence>
<dbReference type="AlphaFoldDB" id="A0A853I0N4"/>
<dbReference type="InterPro" id="IPR010982">
    <property type="entry name" value="Lambda_DNA-bd_dom_sf"/>
</dbReference>
<dbReference type="GO" id="GO:0005829">
    <property type="term" value="C:cytosol"/>
    <property type="evidence" value="ECO:0007669"/>
    <property type="project" value="TreeGrafter"/>
</dbReference>
<dbReference type="PANTHER" id="PTHR46797">
    <property type="entry name" value="HTH-TYPE TRANSCRIPTIONAL REGULATOR"/>
    <property type="match status" value="1"/>
</dbReference>
<keyword evidence="1" id="KW-0238">DNA-binding</keyword>
<dbReference type="Proteomes" id="UP000569732">
    <property type="component" value="Unassembled WGS sequence"/>
</dbReference>
<organism evidence="3 4">
    <name type="scientific">Spartinivicinus marinus</name>
    <dbReference type="NCBI Taxonomy" id="2994442"/>
    <lineage>
        <taxon>Bacteria</taxon>
        <taxon>Pseudomonadati</taxon>
        <taxon>Pseudomonadota</taxon>
        <taxon>Gammaproteobacteria</taxon>
        <taxon>Oceanospirillales</taxon>
        <taxon>Zooshikellaceae</taxon>
        <taxon>Spartinivicinus</taxon>
    </lineage>
</organism>
<dbReference type="CDD" id="cd00093">
    <property type="entry name" value="HTH_XRE"/>
    <property type="match status" value="1"/>
</dbReference>
<sequence>MERNIISELTIDNIGDVCRRLRKQQNMSQEEVAIGIGVAISTIERIENKKVIPRLDSLVNILKILNCEMLLSSINLLNDS</sequence>
<dbReference type="EMBL" id="JACCKB010000019">
    <property type="protein sequence ID" value="NYZ66973.1"/>
    <property type="molecule type" value="Genomic_DNA"/>
</dbReference>
<evidence type="ECO:0000313" key="4">
    <source>
        <dbReference type="Proteomes" id="UP000569732"/>
    </source>
</evidence>
<comment type="caution">
    <text evidence="3">The sequence shown here is derived from an EMBL/GenBank/DDBJ whole genome shotgun (WGS) entry which is preliminary data.</text>
</comment>
<dbReference type="Pfam" id="PF01381">
    <property type="entry name" value="HTH_3"/>
    <property type="match status" value="1"/>
</dbReference>
<dbReference type="GO" id="GO:0003677">
    <property type="term" value="F:DNA binding"/>
    <property type="evidence" value="ECO:0007669"/>
    <property type="project" value="UniProtKB-KW"/>
</dbReference>
<dbReference type="Gene3D" id="1.10.260.40">
    <property type="entry name" value="lambda repressor-like DNA-binding domains"/>
    <property type="match status" value="1"/>
</dbReference>
<keyword evidence="4" id="KW-1185">Reference proteome</keyword>
<reference evidence="3 4" key="1">
    <citation type="submission" date="2020-07" db="EMBL/GenBank/DDBJ databases">
        <title>Endozoicomonas sp. nov., isolated from sediment.</title>
        <authorList>
            <person name="Gu T."/>
        </authorList>
    </citation>
    <scope>NUCLEOTIDE SEQUENCE [LARGE SCALE GENOMIC DNA]</scope>
    <source>
        <strain evidence="3 4">SM1973</strain>
    </source>
</reference>
<evidence type="ECO:0000313" key="3">
    <source>
        <dbReference type="EMBL" id="NYZ66973.1"/>
    </source>
</evidence>
<dbReference type="InterPro" id="IPR001387">
    <property type="entry name" value="Cro/C1-type_HTH"/>
</dbReference>
<feature type="domain" description="HTH cro/C1-type" evidence="2">
    <location>
        <begin position="19"/>
        <end position="72"/>
    </location>
</feature>
<dbReference type="RefSeq" id="WP_180568993.1">
    <property type="nucleotide sequence ID" value="NZ_JACCKB010000019.1"/>
</dbReference>
<proteinExistence type="predicted"/>
<gene>
    <name evidence="3" type="ORF">H0A36_13205</name>
</gene>
<dbReference type="SMART" id="SM00530">
    <property type="entry name" value="HTH_XRE"/>
    <property type="match status" value="1"/>
</dbReference>
<protein>
    <submittedName>
        <fullName evidence="3">Helix-turn-helix transcriptional regulator</fullName>
    </submittedName>
</protein>
<dbReference type="SUPFAM" id="SSF47413">
    <property type="entry name" value="lambda repressor-like DNA-binding domains"/>
    <property type="match status" value="1"/>
</dbReference>
<dbReference type="PROSITE" id="PS50943">
    <property type="entry name" value="HTH_CROC1"/>
    <property type="match status" value="1"/>
</dbReference>
<dbReference type="GO" id="GO:0003700">
    <property type="term" value="F:DNA-binding transcription factor activity"/>
    <property type="evidence" value="ECO:0007669"/>
    <property type="project" value="TreeGrafter"/>
</dbReference>
<dbReference type="InterPro" id="IPR050807">
    <property type="entry name" value="TransReg_Diox_bact_type"/>
</dbReference>
<name>A0A853I0N4_9GAMM</name>
<evidence type="ECO:0000259" key="2">
    <source>
        <dbReference type="PROSITE" id="PS50943"/>
    </source>
</evidence>
<accession>A0A853I0N4</accession>